<gene>
    <name evidence="4" type="ORF">J1N35_023938</name>
</gene>
<reference evidence="4 5" key="1">
    <citation type="journal article" date="2021" name="Plant Biotechnol. J.">
        <title>Multi-omics assisted identification of the key and species-specific regulatory components of drought-tolerant mechanisms in Gossypium stocksii.</title>
        <authorList>
            <person name="Yu D."/>
            <person name="Ke L."/>
            <person name="Zhang D."/>
            <person name="Wu Y."/>
            <person name="Sun Y."/>
            <person name="Mei J."/>
            <person name="Sun J."/>
            <person name="Sun Y."/>
        </authorList>
    </citation>
    <scope>NUCLEOTIDE SEQUENCE [LARGE SCALE GENOMIC DNA]</scope>
    <source>
        <strain evidence="5">cv. E1</strain>
        <tissue evidence="4">Leaf</tissue>
    </source>
</reference>
<dbReference type="Proteomes" id="UP000828251">
    <property type="component" value="Unassembled WGS sequence"/>
</dbReference>
<dbReference type="PANTHER" id="PTHR48051">
    <property type="match status" value="1"/>
</dbReference>
<dbReference type="SUPFAM" id="SSF52058">
    <property type="entry name" value="L domain-like"/>
    <property type="match status" value="1"/>
</dbReference>
<keyword evidence="2" id="KW-0677">Repeat</keyword>
<dbReference type="AlphaFoldDB" id="A0A9D3VKX3"/>
<evidence type="ECO:0000313" key="4">
    <source>
        <dbReference type="EMBL" id="KAH1084177.1"/>
    </source>
</evidence>
<feature type="domain" description="C-JID" evidence="3">
    <location>
        <begin position="173"/>
        <end position="217"/>
    </location>
</feature>
<dbReference type="InterPro" id="IPR001611">
    <property type="entry name" value="Leu-rich_rpt"/>
</dbReference>
<dbReference type="PANTHER" id="PTHR48051:SF46">
    <property type="entry name" value="LEUCINE RICH REPEAT-CONTAINING DOMAIN PROTEIN"/>
    <property type="match status" value="1"/>
</dbReference>
<dbReference type="GO" id="GO:0005737">
    <property type="term" value="C:cytoplasm"/>
    <property type="evidence" value="ECO:0007669"/>
    <property type="project" value="TreeGrafter"/>
</dbReference>
<evidence type="ECO:0000256" key="2">
    <source>
        <dbReference type="ARBA" id="ARBA00022737"/>
    </source>
</evidence>
<name>A0A9D3VKX3_9ROSI</name>
<dbReference type="SMART" id="SM00369">
    <property type="entry name" value="LRR_TYP"/>
    <property type="match status" value="3"/>
</dbReference>
<comment type="caution">
    <text evidence="4">The sequence shown here is derived from an EMBL/GenBank/DDBJ whole genome shotgun (WGS) entry which is preliminary data.</text>
</comment>
<keyword evidence="5" id="KW-1185">Reference proteome</keyword>
<dbReference type="Pfam" id="PF20160">
    <property type="entry name" value="C-JID"/>
    <property type="match status" value="1"/>
</dbReference>
<dbReference type="Pfam" id="PF13855">
    <property type="entry name" value="LRR_8"/>
    <property type="match status" value="1"/>
</dbReference>
<dbReference type="OrthoDB" id="1751997at2759"/>
<dbReference type="Pfam" id="PF00560">
    <property type="entry name" value="LRR_1"/>
    <property type="match status" value="1"/>
</dbReference>
<dbReference type="PROSITE" id="PS51450">
    <property type="entry name" value="LRR"/>
    <property type="match status" value="2"/>
</dbReference>
<dbReference type="InterPro" id="IPR003591">
    <property type="entry name" value="Leu-rich_rpt_typical-subtyp"/>
</dbReference>
<accession>A0A9D3VKX3</accession>
<dbReference type="EMBL" id="JAIQCV010000007">
    <property type="protein sequence ID" value="KAH1084177.1"/>
    <property type="molecule type" value="Genomic_DNA"/>
</dbReference>
<evidence type="ECO:0000259" key="3">
    <source>
        <dbReference type="Pfam" id="PF20160"/>
    </source>
</evidence>
<sequence length="237" mass="25727">MTLVLPSFSGLSSLTRLILRDCNLGERHIPSDISCLSTLTNLDLSGNNFISIPAPLTRLSKLLFLRLSNCSMCNLGEGDIPSDISGLSSLTDLDLSGNNIVSIPASLTRLSKLEYLGLSKLFASPSKVCNLQGWACISALNCYGLAENIGASTLLKTHLKAFTNSRNVFDVIIPGSEMPEWFNQQRRESSIEIPLPPNIQNDSRWIGVASCCNFSNDDASNNKIVYCKAAIHCRNSG</sequence>
<dbReference type="Gene3D" id="3.80.10.10">
    <property type="entry name" value="Ribonuclease Inhibitor"/>
    <property type="match status" value="1"/>
</dbReference>
<keyword evidence="1" id="KW-0433">Leucine-rich repeat</keyword>
<organism evidence="4 5">
    <name type="scientific">Gossypium stocksii</name>
    <dbReference type="NCBI Taxonomy" id="47602"/>
    <lineage>
        <taxon>Eukaryota</taxon>
        <taxon>Viridiplantae</taxon>
        <taxon>Streptophyta</taxon>
        <taxon>Embryophyta</taxon>
        <taxon>Tracheophyta</taxon>
        <taxon>Spermatophyta</taxon>
        <taxon>Magnoliopsida</taxon>
        <taxon>eudicotyledons</taxon>
        <taxon>Gunneridae</taxon>
        <taxon>Pentapetalae</taxon>
        <taxon>rosids</taxon>
        <taxon>malvids</taxon>
        <taxon>Malvales</taxon>
        <taxon>Malvaceae</taxon>
        <taxon>Malvoideae</taxon>
        <taxon>Gossypium</taxon>
    </lineage>
</organism>
<dbReference type="InterPro" id="IPR050216">
    <property type="entry name" value="LRR_domain-containing"/>
</dbReference>
<dbReference type="InterPro" id="IPR045344">
    <property type="entry name" value="C-JID"/>
</dbReference>
<proteinExistence type="predicted"/>
<evidence type="ECO:0000256" key="1">
    <source>
        <dbReference type="ARBA" id="ARBA00022614"/>
    </source>
</evidence>
<dbReference type="InterPro" id="IPR032675">
    <property type="entry name" value="LRR_dom_sf"/>
</dbReference>
<evidence type="ECO:0000313" key="5">
    <source>
        <dbReference type="Proteomes" id="UP000828251"/>
    </source>
</evidence>
<protein>
    <recommendedName>
        <fullName evidence="3">C-JID domain-containing protein</fullName>
    </recommendedName>
</protein>